<dbReference type="Proteomes" id="UP000664477">
    <property type="component" value="Unassembled WGS sequence"/>
</dbReference>
<dbReference type="AlphaFoldDB" id="A0A939NAK2"/>
<evidence type="ECO:0000313" key="1">
    <source>
        <dbReference type="EMBL" id="MBO1916094.1"/>
    </source>
</evidence>
<gene>
    <name evidence="1" type="ORF">J4727_07615</name>
</gene>
<accession>A0A939NAK2</accession>
<organism evidence="1 2">
    <name type="scientific">Providencia rettgeri</name>
    <dbReference type="NCBI Taxonomy" id="587"/>
    <lineage>
        <taxon>Bacteria</taxon>
        <taxon>Pseudomonadati</taxon>
        <taxon>Pseudomonadota</taxon>
        <taxon>Gammaproteobacteria</taxon>
        <taxon>Enterobacterales</taxon>
        <taxon>Morganellaceae</taxon>
        <taxon>Providencia</taxon>
    </lineage>
</organism>
<protein>
    <submittedName>
        <fullName evidence="1">Uncharacterized protein</fullName>
    </submittedName>
</protein>
<reference evidence="1" key="1">
    <citation type="submission" date="2021-03" db="EMBL/GenBank/DDBJ databases">
        <title>Molecular epidemiology and mechanisms of colistin and carbapenem resistance in Enterobacteriaceae from clinical isolates, the environment and porcine samples in Pretoria, South Africa.</title>
        <authorList>
            <person name="Bogoshi D."/>
            <person name="Mbelle N.M."/>
            <person name="Naidoo V."/>
            <person name="Osei Sekyere J."/>
        </authorList>
    </citation>
    <scope>NUCLEOTIDE SEQUENCE</scope>
    <source>
        <strain evidence="1">C052</strain>
    </source>
</reference>
<sequence>MKNTKYPIQLDDMPSHEMEKQLQAHELHIAFTRQFAFKATDNLESKTLKSEVLCLLAVAQNRSSLLSMKEYLTHFPLLLHAQSGSKLHQQIQSYLHRKLIITPLRKQMIFKH</sequence>
<dbReference type="EMBL" id="JAGETQ010000029">
    <property type="protein sequence ID" value="MBO1916094.1"/>
    <property type="molecule type" value="Genomic_DNA"/>
</dbReference>
<comment type="caution">
    <text evidence="1">The sequence shown here is derived from an EMBL/GenBank/DDBJ whole genome shotgun (WGS) entry which is preliminary data.</text>
</comment>
<proteinExistence type="predicted"/>
<evidence type="ECO:0000313" key="2">
    <source>
        <dbReference type="Proteomes" id="UP000664477"/>
    </source>
</evidence>
<name>A0A939NAK2_PRORE</name>